<evidence type="ECO:0000313" key="2">
    <source>
        <dbReference type="EMBL" id="TWF42887.1"/>
    </source>
</evidence>
<comment type="caution">
    <text evidence="2">The sequence shown here is derived from an EMBL/GenBank/DDBJ whole genome shotgun (WGS) entry which is preliminary data.</text>
</comment>
<dbReference type="Pfam" id="PF13302">
    <property type="entry name" value="Acetyltransf_3"/>
    <property type="match status" value="1"/>
</dbReference>
<keyword evidence="2" id="KW-0808">Transferase</keyword>
<dbReference type="PROSITE" id="PS51186">
    <property type="entry name" value="GNAT"/>
    <property type="match status" value="1"/>
</dbReference>
<keyword evidence="3" id="KW-1185">Reference proteome</keyword>
<accession>A0A561PXR0</accession>
<dbReference type="PANTHER" id="PTHR43792:SF13">
    <property type="entry name" value="ACETYLTRANSFERASE"/>
    <property type="match status" value="1"/>
</dbReference>
<evidence type="ECO:0000259" key="1">
    <source>
        <dbReference type="PROSITE" id="PS51186"/>
    </source>
</evidence>
<dbReference type="Proteomes" id="UP000320811">
    <property type="component" value="Unassembled WGS sequence"/>
</dbReference>
<evidence type="ECO:0000313" key="3">
    <source>
        <dbReference type="Proteomes" id="UP000320811"/>
    </source>
</evidence>
<feature type="domain" description="N-acetyltransferase" evidence="1">
    <location>
        <begin position="37"/>
        <end position="181"/>
    </location>
</feature>
<dbReference type="SUPFAM" id="SSF55729">
    <property type="entry name" value="Acyl-CoA N-acyltransferases (Nat)"/>
    <property type="match status" value="1"/>
</dbReference>
<protein>
    <submittedName>
        <fullName evidence="2">RimJ/RimL family protein N-acetyltransferase</fullName>
    </submittedName>
</protein>
<reference evidence="2 3" key="1">
    <citation type="submission" date="2019-06" db="EMBL/GenBank/DDBJ databases">
        <title>Sorghum-associated microbial communities from plants grown in Nebraska, USA.</title>
        <authorList>
            <person name="Schachtman D."/>
        </authorList>
    </citation>
    <scope>NUCLEOTIDE SEQUENCE [LARGE SCALE GENOMIC DNA]</scope>
    <source>
        <strain evidence="2 3">1209</strain>
    </source>
</reference>
<dbReference type="AlphaFoldDB" id="A0A561PXR0"/>
<dbReference type="EMBL" id="VIWO01000002">
    <property type="protein sequence ID" value="TWF42887.1"/>
    <property type="molecule type" value="Genomic_DNA"/>
</dbReference>
<organism evidence="2 3">
    <name type="scientific">Chitinophaga polysaccharea</name>
    <dbReference type="NCBI Taxonomy" id="1293035"/>
    <lineage>
        <taxon>Bacteria</taxon>
        <taxon>Pseudomonadati</taxon>
        <taxon>Bacteroidota</taxon>
        <taxon>Chitinophagia</taxon>
        <taxon>Chitinophagales</taxon>
        <taxon>Chitinophagaceae</taxon>
        <taxon>Chitinophaga</taxon>
    </lineage>
</organism>
<name>A0A561PXR0_9BACT</name>
<dbReference type="OrthoDB" id="9811523at2"/>
<dbReference type="GO" id="GO:0016747">
    <property type="term" value="F:acyltransferase activity, transferring groups other than amino-acyl groups"/>
    <property type="evidence" value="ECO:0007669"/>
    <property type="project" value="InterPro"/>
</dbReference>
<dbReference type="InterPro" id="IPR016181">
    <property type="entry name" value="Acyl_CoA_acyltransferase"/>
</dbReference>
<gene>
    <name evidence="2" type="ORF">FHW36_102648</name>
</gene>
<dbReference type="Gene3D" id="3.40.630.30">
    <property type="match status" value="1"/>
</dbReference>
<dbReference type="RefSeq" id="WP_145667427.1">
    <property type="nucleotide sequence ID" value="NZ_VIWO01000002.1"/>
</dbReference>
<dbReference type="InterPro" id="IPR051531">
    <property type="entry name" value="N-acetyltransferase"/>
</dbReference>
<dbReference type="InterPro" id="IPR000182">
    <property type="entry name" value="GNAT_dom"/>
</dbReference>
<sequence length="193" mass="21123">MLTVPGDIITPRLILRLLGPAATQACLAHDPATAGQLLGVPVSPALLDTPSALEHDLRQLQQEAAYAPWASRAIILKAEMKMIGLIRFHSRPSSPADKFYRENAAEMGYEIYADYQRRGYAREAITSIMHWALETSGVHRFLASVAPENIASLSLVQGLGFMKVDEVMDETDGLEYVFLLDTNGNTGAGYPSY</sequence>
<dbReference type="PANTHER" id="PTHR43792">
    <property type="entry name" value="GNAT FAMILY, PUTATIVE (AFU_ORTHOLOGUE AFUA_3G00765)-RELATED-RELATED"/>
    <property type="match status" value="1"/>
</dbReference>
<proteinExistence type="predicted"/>